<organism evidence="1">
    <name type="scientific">Timema poppense</name>
    <name type="common">Walking stick</name>
    <dbReference type="NCBI Taxonomy" id="170557"/>
    <lineage>
        <taxon>Eukaryota</taxon>
        <taxon>Metazoa</taxon>
        <taxon>Ecdysozoa</taxon>
        <taxon>Arthropoda</taxon>
        <taxon>Hexapoda</taxon>
        <taxon>Insecta</taxon>
        <taxon>Pterygota</taxon>
        <taxon>Neoptera</taxon>
        <taxon>Polyneoptera</taxon>
        <taxon>Phasmatodea</taxon>
        <taxon>Timematodea</taxon>
        <taxon>Timematoidea</taxon>
        <taxon>Timematidae</taxon>
        <taxon>Timema</taxon>
    </lineage>
</organism>
<accession>A0A7R9DRW6</accession>
<dbReference type="AlphaFoldDB" id="A0A7R9DRW6"/>
<name>A0A7R9DRW6_TIMPO</name>
<protein>
    <submittedName>
        <fullName evidence="1">Uncharacterized protein</fullName>
    </submittedName>
</protein>
<sequence>MFAKGSNNSHQRPAYGVFHGPRMVFVLPNFPDLLQTDTVSLRLTLLPQLESSEQLLRKMAVAALREDGALGVKLHASLKEKTTPSSPDRDSNLDLPVLSSRAKHDSHVTHFWCPGLVYTDIVSGNPLDTAVVVVEYLGGGVTRIELHS</sequence>
<dbReference type="EMBL" id="OD022882">
    <property type="protein sequence ID" value="CAD7419716.1"/>
    <property type="molecule type" value="Genomic_DNA"/>
</dbReference>
<gene>
    <name evidence="1" type="ORF">TPSB3V08_LOCUS13145</name>
</gene>
<proteinExistence type="predicted"/>
<reference evidence="1" key="1">
    <citation type="submission" date="2020-11" db="EMBL/GenBank/DDBJ databases">
        <authorList>
            <person name="Tran Van P."/>
        </authorList>
    </citation>
    <scope>NUCLEOTIDE SEQUENCE</scope>
</reference>
<evidence type="ECO:0000313" key="1">
    <source>
        <dbReference type="EMBL" id="CAD7419716.1"/>
    </source>
</evidence>